<dbReference type="InterPro" id="IPR050259">
    <property type="entry name" value="SDR"/>
</dbReference>
<dbReference type="Proteomes" id="UP000069654">
    <property type="component" value="Unassembled WGS sequence"/>
</dbReference>
<keyword evidence="3" id="KW-0134">Cell wall</keyword>
<dbReference type="CDD" id="cd05233">
    <property type="entry name" value="SDR_c"/>
    <property type="match status" value="1"/>
</dbReference>
<dbReference type="PANTHER" id="PTHR42879">
    <property type="entry name" value="3-OXOACYL-(ACYL-CARRIER-PROTEIN) REDUCTASE"/>
    <property type="match status" value="1"/>
</dbReference>
<dbReference type="GO" id="GO:0004316">
    <property type="term" value="F:3-oxoacyl-[acyl-carrier-protein] reductase (NADPH) activity"/>
    <property type="evidence" value="ECO:0007669"/>
    <property type="project" value="UniProtKB-EC"/>
</dbReference>
<dbReference type="Gene3D" id="3.40.50.720">
    <property type="entry name" value="NAD(P)-binding Rossmann-like Domain"/>
    <property type="match status" value="1"/>
</dbReference>
<comment type="caution">
    <text evidence="6">The sequence shown here is derived from an EMBL/GenBank/DDBJ whole genome shotgun (WGS) entry which is preliminary data.</text>
</comment>
<dbReference type="PANTHER" id="PTHR42879:SF2">
    <property type="entry name" value="3-OXOACYL-[ACYL-CARRIER-PROTEIN] REDUCTASE FABG"/>
    <property type="match status" value="1"/>
</dbReference>
<comment type="similarity">
    <text evidence="2">Belongs to the short-chain dehydrogenases/reductases (SDR) family.</text>
</comment>
<dbReference type="SUPFAM" id="SSF51735">
    <property type="entry name" value="NAD(P)-binding Rossmann-fold domains"/>
    <property type="match status" value="1"/>
</dbReference>
<evidence type="ECO:0000313" key="7">
    <source>
        <dbReference type="Proteomes" id="UP000069654"/>
    </source>
</evidence>
<evidence type="ECO:0000256" key="5">
    <source>
        <dbReference type="ARBA" id="ARBA00047400"/>
    </source>
</evidence>
<dbReference type="STRING" id="1797.RMCT_4198"/>
<dbReference type="InterPro" id="IPR036291">
    <property type="entry name" value="NAD(P)-bd_dom_sf"/>
</dbReference>
<name>A0A124E8Z1_MYCTH</name>
<comment type="catalytic activity">
    <reaction evidence="5">
        <text>a (3R)-hydroxyacyl-[ACP] + NADP(+) = a 3-oxoacyl-[ACP] + NADPH + H(+)</text>
        <dbReference type="Rhea" id="RHEA:17397"/>
        <dbReference type="Rhea" id="RHEA-COMP:9916"/>
        <dbReference type="Rhea" id="RHEA-COMP:9945"/>
        <dbReference type="ChEBI" id="CHEBI:15378"/>
        <dbReference type="ChEBI" id="CHEBI:57783"/>
        <dbReference type="ChEBI" id="CHEBI:58349"/>
        <dbReference type="ChEBI" id="CHEBI:78776"/>
        <dbReference type="ChEBI" id="CHEBI:78827"/>
        <dbReference type="EC" id="1.1.1.100"/>
    </reaction>
    <physiologicalReaction direction="right-to-left" evidence="5">
        <dbReference type="Rhea" id="RHEA:17399"/>
    </physiologicalReaction>
</comment>
<comment type="subcellular location">
    <subcellularLocation>
        <location evidence="1">Secreted</location>
        <location evidence="1">Cell wall</location>
    </subcellularLocation>
</comment>
<evidence type="ECO:0000256" key="4">
    <source>
        <dbReference type="ARBA" id="ARBA00040781"/>
    </source>
</evidence>
<evidence type="ECO:0000256" key="1">
    <source>
        <dbReference type="ARBA" id="ARBA00004191"/>
    </source>
</evidence>
<evidence type="ECO:0000256" key="2">
    <source>
        <dbReference type="ARBA" id="ARBA00006484"/>
    </source>
</evidence>
<evidence type="ECO:0000313" key="6">
    <source>
        <dbReference type="EMBL" id="GAT17229.1"/>
    </source>
</evidence>
<dbReference type="InterPro" id="IPR002347">
    <property type="entry name" value="SDR_fam"/>
</dbReference>
<accession>A0A124E8Z1</accession>
<protein>
    <recommendedName>
        <fullName evidence="4">3-oxoacyl-[acyl-carrier-protein] reductase MabA</fullName>
    </recommendedName>
</protein>
<keyword evidence="3" id="KW-0964">Secreted</keyword>
<sequence>MNILHNNVGIVSLERTEVLPVSEWQRVVDVNLTGMWQSIKFFLPLLRDSGNGVVINISSLAGLIAGVKPSATRRRRQR</sequence>
<reference evidence="6 7" key="1">
    <citation type="journal article" date="2016" name="Genome Announc.">
        <title>Draft Genome Sequences of Five Rapidly Growing Mycobacterium Species, M. thermoresistibile, M. fortuitum subsp. acetamidolyticum, M. canariasense, M. brisbanense, and M. novocastrense.</title>
        <authorList>
            <person name="Katahira K."/>
            <person name="Ogura Y."/>
            <person name="Gotoh Y."/>
            <person name="Hayashi T."/>
        </authorList>
    </citation>
    <scope>NUCLEOTIDE SEQUENCE [LARGE SCALE GENOMIC DNA]</scope>
    <source>
        <strain evidence="6 7">JCM6362</strain>
    </source>
</reference>
<organism evidence="6 7">
    <name type="scientific">Mycolicibacterium thermoresistibile</name>
    <name type="common">Mycobacterium thermoresistibile</name>
    <dbReference type="NCBI Taxonomy" id="1797"/>
    <lineage>
        <taxon>Bacteria</taxon>
        <taxon>Bacillati</taxon>
        <taxon>Actinomycetota</taxon>
        <taxon>Actinomycetes</taxon>
        <taxon>Mycobacteriales</taxon>
        <taxon>Mycobacteriaceae</taxon>
        <taxon>Mycolicibacterium</taxon>
    </lineage>
</organism>
<gene>
    <name evidence="6" type="ORF">RMCT_4198</name>
</gene>
<dbReference type="Pfam" id="PF00106">
    <property type="entry name" value="adh_short"/>
    <property type="match status" value="1"/>
</dbReference>
<proteinExistence type="inferred from homology"/>
<dbReference type="AlphaFoldDB" id="A0A124E8Z1"/>
<dbReference type="EMBL" id="BCTB01000051">
    <property type="protein sequence ID" value="GAT17229.1"/>
    <property type="molecule type" value="Genomic_DNA"/>
</dbReference>
<evidence type="ECO:0000256" key="3">
    <source>
        <dbReference type="ARBA" id="ARBA00022512"/>
    </source>
</evidence>
<reference evidence="7" key="2">
    <citation type="submission" date="2016-02" db="EMBL/GenBank/DDBJ databases">
        <title>Draft genome sequence of five rapidly growing Mycobacterium species.</title>
        <authorList>
            <person name="Katahira K."/>
            <person name="Gotou Y."/>
            <person name="Iida K."/>
            <person name="Ogura Y."/>
            <person name="Hayashi T."/>
        </authorList>
    </citation>
    <scope>NUCLEOTIDE SEQUENCE [LARGE SCALE GENOMIC DNA]</scope>
    <source>
        <strain evidence="7">JCM6362</strain>
    </source>
</reference>